<dbReference type="Proteomes" id="UP000006038">
    <property type="component" value="Chromosome 7"/>
</dbReference>
<keyword evidence="4" id="KW-1185">Reference proteome</keyword>
<dbReference type="eggNOG" id="ENOG502QWF7">
    <property type="taxonomic scope" value="Eukaryota"/>
</dbReference>
<sequence>MASGGGGDGGGDCISELPEDVLRLILLRLPSAAAAARTSVLSRGWRSLWSTLPELRFPGVTDLARVAAALRLHDAPVLLRLHVATGSSSPREISAVLAMAAPRLAGELLFDVSTTPGHRDWMDAAADQNSATAVAADGIGGASEIPSFPKATEITISLRDLCIRLPTSGVFQKLTALRLNDVRFESACDIGDVVSSERCPSLQELRLCRANGVSNLAIRSESLLRVDLSELGKLQELTIFAPVLRELGVSHCFNLITPAAEISAPALETLRWIDMCNRSTVRFGAVSRLQRLSAIGMVYGQASVHDWHSLQLLKSFRAVPDVQLVLNYPYSMLECNFLMDAVNMPPAVKILSLRLSTRGHNFGPCVFQLLRMSTGIKELNLELTEHLQSKLTRCMAQVPCSSGCICHKPQDWETKDILLCFLQKVEIRMLSGAQSEICFVKQLLRWAPALKMITQVKILRFKYETGSTKRFKCRVGIQLHKRNLESTLLMGSMTNFLMPHRESLKQKIGGFGEAGSSSAHRRNVLATLPLPSLSPPSLALPNTGVTPPSLAPPTCSTAGGNYRRLPSTPSTSTAWRNSSTSGVGPPTPVLPLLSNSRLCQTAALMLINFYFK</sequence>
<evidence type="ECO:0000313" key="4">
    <source>
        <dbReference type="Proteomes" id="UP000006038"/>
    </source>
</evidence>
<organism evidence="3">
    <name type="scientific">Oryza brachyantha</name>
    <name type="common">malo sina</name>
    <dbReference type="NCBI Taxonomy" id="4533"/>
    <lineage>
        <taxon>Eukaryota</taxon>
        <taxon>Viridiplantae</taxon>
        <taxon>Streptophyta</taxon>
        <taxon>Embryophyta</taxon>
        <taxon>Tracheophyta</taxon>
        <taxon>Spermatophyta</taxon>
        <taxon>Magnoliopsida</taxon>
        <taxon>Liliopsida</taxon>
        <taxon>Poales</taxon>
        <taxon>Poaceae</taxon>
        <taxon>BOP clade</taxon>
        <taxon>Oryzoideae</taxon>
        <taxon>Oryzeae</taxon>
        <taxon>Oryzinae</taxon>
        <taxon>Oryza</taxon>
    </lineage>
</organism>
<name>J3MJJ4_ORYBR</name>
<dbReference type="InterPro" id="IPR036047">
    <property type="entry name" value="F-box-like_dom_sf"/>
</dbReference>
<dbReference type="SUPFAM" id="SSF81383">
    <property type="entry name" value="F-box domain"/>
    <property type="match status" value="1"/>
</dbReference>
<dbReference type="PANTHER" id="PTHR34709:SF61">
    <property type="entry name" value="OS07G0229100 PROTEIN"/>
    <property type="match status" value="1"/>
</dbReference>
<evidence type="ECO:0000259" key="2">
    <source>
        <dbReference type="Pfam" id="PF00646"/>
    </source>
</evidence>
<dbReference type="InterPro" id="IPR001810">
    <property type="entry name" value="F-box_dom"/>
</dbReference>
<feature type="compositionally biased region" description="Polar residues" evidence="1">
    <location>
        <begin position="567"/>
        <end position="579"/>
    </location>
</feature>
<dbReference type="SUPFAM" id="SSF52047">
    <property type="entry name" value="RNI-like"/>
    <property type="match status" value="1"/>
</dbReference>
<dbReference type="AlphaFoldDB" id="J3MJJ4"/>
<dbReference type="EnsemblPlants" id="OB07G15760.1">
    <property type="protein sequence ID" value="OB07G15760.1"/>
    <property type="gene ID" value="OB07G15760"/>
</dbReference>
<dbReference type="PANTHER" id="PTHR34709">
    <property type="entry name" value="OS10G0396666 PROTEIN"/>
    <property type="match status" value="1"/>
</dbReference>
<dbReference type="InterPro" id="IPR055312">
    <property type="entry name" value="FBL15-like"/>
</dbReference>
<protein>
    <recommendedName>
        <fullName evidence="2">F-box domain-containing protein</fullName>
    </recommendedName>
</protein>
<accession>J3MJJ4</accession>
<dbReference type="Gramene" id="OB07G15760.1">
    <property type="protein sequence ID" value="OB07G15760.1"/>
    <property type="gene ID" value="OB07G15760"/>
</dbReference>
<reference evidence="3" key="1">
    <citation type="journal article" date="2013" name="Nat. Commun.">
        <title>Whole-genome sequencing of Oryza brachyantha reveals mechanisms underlying Oryza genome evolution.</title>
        <authorList>
            <person name="Chen J."/>
            <person name="Huang Q."/>
            <person name="Gao D."/>
            <person name="Wang J."/>
            <person name="Lang Y."/>
            <person name="Liu T."/>
            <person name="Li B."/>
            <person name="Bai Z."/>
            <person name="Luis Goicoechea J."/>
            <person name="Liang C."/>
            <person name="Chen C."/>
            <person name="Zhang W."/>
            <person name="Sun S."/>
            <person name="Liao Y."/>
            <person name="Zhang X."/>
            <person name="Yang L."/>
            <person name="Song C."/>
            <person name="Wang M."/>
            <person name="Shi J."/>
            <person name="Liu G."/>
            <person name="Liu J."/>
            <person name="Zhou H."/>
            <person name="Zhou W."/>
            <person name="Yu Q."/>
            <person name="An N."/>
            <person name="Chen Y."/>
            <person name="Cai Q."/>
            <person name="Wang B."/>
            <person name="Liu B."/>
            <person name="Min J."/>
            <person name="Huang Y."/>
            <person name="Wu H."/>
            <person name="Li Z."/>
            <person name="Zhang Y."/>
            <person name="Yin Y."/>
            <person name="Song W."/>
            <person name="Jiang J."/>
            <person name="Jackson S.A."/>
            <person name="Wing R.A."/>
            <person name="Wang J."/>
            <person name="Chen M."/>
        </authorList>
    </citation>
    <scope>NUCLEOTIDE SEQUENCE [LARGE SCALE GENOMIC DNA]</scope>
    <source>
        <strain evidence="3">cv. IRGC 101232</strain>
    </source>
</reference>
<evidence type="ECO:0000256" key="1">
    <source>
        <dbReference type="SAM" id="MobiDB-lite"/>
    </source>
</evidence>
<reference evidence="3" key="2">
    <citation type="submission" date="2013-04" db="UniProtKB">
        <authorList>
            <consortium name="EnsemblPlants"/>
        </authorList>
    </citation>
    <scope>IDENTIFICATION</scope>
</reference>
<dbReference type="Pfam" id="PF00646">
    <property type="entry name" value="F-box"/>
    <property type="match status" value="1"/>
</dbReference>
<feature type="region of interest" description="Disordered" evidence="1">
    <location>
        <begin position="544"/>
        <end position="585"/>
    </location>
</feature>
<feature type="domain" description="F-box" evidence="2">
    <location>
        <begin position="14"/>
        <end position="54"/>
    </location>
</feature>
<proteinExistence type="predicted"/>
<evidence type="ECO:0000313" key="3">
    <source>
        <dbReference type="EnsemblPlants" id="OB07G15760.1"/>
    </source>
</evidence>
<dbReference type="OMA" id="GAQSEIC"/>
<dbReference type="HOGENOM" id="CLU_017148_6_1_1"/>